<dbReference type="Gene3D" id="3.40.250.10">
    <property type="entry name" value="Rhodanese-like domain"/>
    <property type="match status" value="1"/>
</dbReference>
<proteinExistence type="predicted"/>
<gene>
    <name evidence="2" type="ORF">WJX81_002464</name>
</gene>
<dbReference type="PANTHER" id="PTHR43268:SF3">
    <property type="entry name" value="RHODANESE-LIKE DOMAIN-CONTAINING PROTEIN 7-RELATED"/>
    <property type="match status" value="1"/>
</dbReference>
<name>A0AAW1SG72_9CHLO</name>
<dbReference type="Pfam" id="PF12368">
    <property type="entry name" value="Rhodanese_C"/>
    <property type="match status" value="1"/>
</dbReference>
<organism evidence="2 3">
    <name type="scientific">Elliptochloris bilobata</name>
    <dbReference type="NCBI Taxonomy" id="381761"/>
    <lineage>
        <taxon>Eukaryota</taxon>
        <taxon>Viridiplantae</taxon>
        <taxon>Chlorophyta</taxon>
        <taxon>core chlorophytes</taxon>
        <taxon>Trebouxiophyceae</taxon>
        <taxon>Trebouxiophyceae incertae sedis</taxon>
        <taxon>Elliptochloris clade</taxon>
        <taxon>Elliptochloris</taxon>
    </lineage>
</organism>
<evidence type="ECO:0000313" key="2">
    <source>
        <dbReference type="EMBL" id="KAK9845288.1"/>
    </source>
</evidence>
<dbReference type="PANTHER" id="PTHR43268">
    <property type="entry name" value="THIOSULFATE SULFURTRANSFERASE/RHODANESE-LIKE DOMAIN-CONTAINING PROTEIN 2"/>
    <property type="match status" value="1"/>
</dbReference>
<dbReference type="PROSITE" id="PS50206">
    <property type="entry name" value="RHODANESE_3"/>
    <property type="match status" value="1"/>
</dbReference>
<dbReference type="InterPro" id="IPR020936">
    <property type="entry name" value="TrhO"/>
</dbReference>
<dbReference type="InterPro" id="IPR001763">
    <property type="entry name" value="Rhodanese-like_dom"/>
</dbReference>
<dbReference type="Pfam" id="PF00581">
    <property type="entry name" value="Rhodanese"/>
    <property type="match status" value="1"/>
</dbReference>
<dbReference type="Proteomes" id="UP001445335">
    <property type="component" value="Unassembled WGS sequence"/>
</dbReference>
<comment type="caution">
    <text evidence="2">The sequence shown here is derived from an EMBL/GenBank/DDBJ whole genome shotgun (WGS) entry which is preliminary data.</text>
</comment>
<evidence type="ECO:0000259" key="1">
    <source>
        <dbReference type="PROSITE" id="PS50206"/>
    </source>
</evidence>
<evidence type="ECO:0000313" key="3">
    <source>
        <dbReference type="Proteomes" id="UP001445335"/>
    </source>
</evidence>
<dbReference type="InterPro" id="IPR036873">
    <property type="entry name" value="Rhodanese-like_dom_sf"/>
</dbReference>
<keyword evidence="3" id="KW-1185">Reference proteome</keyword>
<dbReference type="Pfam" id="PF17773">
    <property type="entry name" value="UPF0176_N"/>
    <property type="match status" value="1"/>
</dbReference>
<protein>
    <recommendedName>
        <fullName evidence="1">Rhodanese domain-containing protein</fullName>
    </recommendedName>
</protein>
<sequence>MTAVEQPFKMLRRHQRWVRDNGGALRGRVYLSTQGINAQYSGEVDAAHAYAQWVGQQPGFEGLRWSSQDVDGHQFPRMRLQFKPNLVSLAGGMTSLPVTEPQARATPLAPGQWREMLRDALPAASSAIDPGAGAADPGEGAAERVRPLVLDVRNAYEWDAGHFQGAERPLEDHFAQTPTEARGGEVPAPLRGRPEDTPVMMYCTGGIRCDIYSTYLRQKGFTNLYTLEGGVHAYMRWQREAAAPAAAEAREEEDRSLWNGSLFVFDNRMAIPPSDASVREGDLPAAAACALCGGGAHLPHLNCANLDCNRLFLACNACKVDHRGCCCEVCLSAPRLLRAPKAQGYYGLWHAAAAAAGGGDGEVDASGSRAAAQAELDQRIAAGRGNGRLLRRRRRRERLRAEHSAAKDEALRRRRLINEAMERREACAAAEPAG</sequence>
<dbReference type="InterPro" id="IPR040503">
    <property type="entry name" value="TRHO_N"/>
</dbReference>
<dbReference type="AlphaFoldDB" id="A0AAW1SG72"/>
<dbReference type="InterPro" id="IPR022111">
    <property type="entry name" value="Rhodanese_C"/>
</dbReference>
<dbReference type="SUPFAM" id="SSF52821">
    <property type="entry name" value="Rhodanese/Cell cycle control phosphatase"/>
    <property type="match status" value="1"/>
</dbReference>
<dbReference type="Gene3D" id="3.30.70.100">
    <property type="match status" value="1"/>
</dbReference>
<accession>A0AAW1SG72</accession>
<dbReference type="SMART" id="SM00450">
    <property type="entry name" value="RHOD"/>
    <property type="match status" value="1"/>
</dbReference>
<dbReference type="EMBL" id="JALJOU010000003">
    <property type="protein sequence ID" value="KAK9845288.1"/>
    <property type="molecule type" value="Genomic_DNA"/>
</dbReference>
<feature type="domain" description="Rhodanese" evidence="1">
    <location>
        <begin position="143"/>
        <end position="236"/>
    </location>
</feature>
<reference evidence="2 3" key="1">
    <citation type="journal article" date="2024" name="Nat. Commun.">
        <title>Phylogenomics reveals the evolutionary origins of lichenization in chlorophyte algae.</title>
        <authorList>
            <person name="Puginier C."/>
            <person name="Libourel C."/>
            <person name="Otte J."/>
            <person name="Skaloud P."/>
            <person name="Haon M."/>
            <person name="Grisel S."/>
            <person name="Petersen M."/>
            <person name="Berrin J.G."/>
            <person name="Delaux P.M."/>
            <person name="Dal Grande F."/>
            <person name="Keller J."/>
        </authorList>
    </citation>
    <scope>NUCLEOTIDE SEQUENCE [LARGE SCALE GENOMIC DNA]</scope>
    <source>
        <strain evidence="2 3">SAG 245.80</strain>
    </source>
</reference>